<gene>
    <name evidence="2" type="ORF">J437_LFUL011852</name>
</gene>
<sequence length="322" mass="35285">MQPSNSLAGRNGKAPVFRKHNLNSCWRVVKKSRRAAGNITERHGGLARVKELEARASGVFAAAEERGFLRNPIWRTGNSGGSGAILAPLKRTPLNIPRSLLYLAGFIYRKDGRSHSEADLELAYGGMEQYGRLGRQDRRPHLQLRGQRRHHDGHRGYAHLCVDAGTSVAWGNESITKLVASADEQPVAAAPLPVEDGAVAAPAPKDLHHHRAAVPPTPPLRKRLSAKGSAPAPISSKSTSLVPPPITTGPEIESVKWVNNIFSWLYSDLTIVNELVGTWILSLNEFTRKSVTEAFFKRKIRFGSVVLQSKLLSFIQGKEVAR</sequence>
<accession>A0A8K0P6Z4</accession>
<evidence type="ECO:0000256" key="1">
    <source>
        <dbReference type="SAM" id="MobiDB-lite"/>
    </source>
</evidence>
<organism evidence="2 3">
    <name type="scientific">Ladona fulva</name>
    <name type="common">Scarce chaser dragonfly</name>
    <name type="synonym">Libellula fulva</name>
    <dbReference type="NCBI Taxonomy" id="123851"/>
    <lineage>
        <taxon>Eukaryota</taxon>
        <taxon>Metazoa</taxon>
        <taxon>Ecdysozoa</taxon>
        <taxon>Arthropoda</taxon>
        <taxon>Hexapoda</taxon>
        <taxon>Insecta</taxon>
        <taxon>Pterygota</taxon>
        <taxon>Palaeoptera</taxon>
        <taxon>Odonata</taxon>
        <taxon>Epiprocta</taxon>
        <taxon>Anisoptera</taxon>
        <taxon>Libelluloidea</taxon>
        <taxon>Libellulidae</taxon>
        <taxon>Ladona</taxon>
    </lineage>
</organism>
<feature type="region of interest" description="Disordered" evidence="1">
    <location>
        <begin position="208"/>
        <end position="242"/>
    </location>
</feature>
<reference evidence="2" key="2">
    <citation type="submission" date="2017-10" db="EMBL/GenBank/DDBJ databases">
        <title>Ladona fulva Genome sequencing and assembly.</title>
        <authorList>
            <person name="Murali S."/>
            <person name="Richards S."/>
            <person name="Bandaranaike D."/>
            <person name="Bellair M."/>
            <person name="Blankenburg K."/>
            <person name="Chao H."/>
            <person name="Dinh H."/>
            <person name="Doddapaneni H."/>
            <person name="Dugan-Rocha S."/>
            <person name="Elkadiri S."/>
            <person name="Gnanaolivu R."/>
            <person name="Hernandez B."/>
            <person name="Skinner E."/>
            <person name="Javaid M."/>
            <person name="Lee S."/>
            <person name="Li M."/>
            <person name="Ming W."/>
            <person name="Munidasa M."/>
            <person name="Muniz J."/>
            <person name="Nguyen L."/>
            <person name="Hughes D."/>
            <person name="Osuji N."/>
            <person name="Pu L.-L."/>
            <person name="Puazo M."/>
            <person name="Qu C."/>
            <person name="Quiroz J."/>
            <person name="Raj R."/>
            <person name="Weissenberger G."/>
            <person name="Xin Y."/>
            <person name="Zou X."/>
            <person name="Han Y."/>
            <person name="Worley K."/>
            <person name="Muzny D."/>
            <person name="Gibbs R."/>
        </authorList>
    </citation>
    <scope>NUCLEOTIDE SEQUENCE</scope>
    <source>
        <strain evidence="2">Sampled in the wild</strain>
    </source>
</reference>
<proteinExistence type="predicted"/>
<dbReference type="AlphaFoldDB" id="A0A8K0P6Z4"/>
<evidence type="ECO:0000313" key="3">
    <source>
        <dbReference type="Proteomes" id="UP000792457"/>
    </source>
</evidence>
<comment type="caution">
    <text evidence="2">The sequence shown here is derived from an EMBL/GenBank/DDBJ whole genome shotgun (WGS) entry which is preliminary data.</text>
</comment>
<dbReference type="Proteomes" id="UP000792457">
    <property type="component" value="Unassembled WGS sequence"/>
</dbReference>
<name>A0A8K0P6Z4_LADFU</name>
<keyword evidence="3" id="KW-1185">Reference proteome</keyword>
<protein>
    <submittedName>
        <fullName evidence="2">Uncharacterized protein</fullName>
    </submittedName>
</protein>
<dbReference type="OrthoDB" id="9976063at2759"/>
<dbReference type="EMBL" id="KZ308814">
    <property type="protein sequence ID" value="KAG8234453.1"/>
    <property type="molecule type" value="Genomic_DNA"/>
</dbReference>
<evidence type="ECO:0000313" key="2">
    <source>
        <dbReference type="EMBL" id="KAG8234453.1"/>
    </source>
</evidence>
<reference evidence="2" key="1">
    <citation type="submission" date="2013-04" db="EMBL/GenBank/DDBJ databases">
        <authorList>
            <person name="Qu J."/>
            <person name="Murali S.C."/>
            <person name="Bandaranaike D."/>
            <person name="Bellair M."/>
            <person name="Blankenburg K."/>
            <person name="Chao H."/>
            <person name="Dinh H."/>
            <person name="Doddapaneni H."/>
            <person name="Downs B."/>
            <person name="Dugan-Rocha S."/>
            <person name="Elkadiri S."/>
            <person name="Gnanaolivu R.D."/>
            <person name="Hernandez B."/>
            <person name="Javaid M."/>
            <person name="Jayaseelan J.C."/>
            <person name="Lee S."/>
            <person name="Li M."/>
            <person name="Ming W."/>
            <person name="Munidasa M."/>
            <person name="Muniz J."/>
            <person name="Nguyen L."/>
            <person name="Ongeri F."/>
            <person name="Osuji N."/>
            <person name="Pu L.-L."/>
            <person name="Puazo M."/>
            <person name="Qu C."/>
            <person name="Quiroz J."/>
            <person name="Raj R."/>
            <person name="Weissenberger G."/>
            <person name="Xin Y."/>
            <person name="Zou X."/>
            <person name="Han Y."/>
            <person name="Richards S."/>
            <person name="Worley K."/>
            <person name="Muzny D."/>
            <person name="Gibbs R."/>
        </authorList>
    </citation>
    <scope>NUCLEOTIDE SEQUENCE</scope>
    <source>
        <strain evidence="2">Sampled in the wild</strain>
    </source>
</reference>